<reference evidence="1 2" key="1">
    <citation type="submission" date="2015-01" db="EMBL/GenBank/DDBJ databases">
        <title>Genome of allotetraploid Gossypium barbadense reveals genomic plasticity and fiber elongation in cotton evolution.</title>
        <authorList>
            <person name="Chen X."/>
            <person name="Liu X."/>
            <person name="Zhao B."/>
            <person name="Zheng H."/>
            <person name="Hu Y."/>
            <person name="Lu G."/>
            <person name="Yang C."/>
            <person name="Chen J."/>
            <person name="Shan C."/>
            <person name="Zhang L."/>
            <person name="Zhou Y."/>
            <person name="Wang L."/>
            <person name="Guo W."/>
            <person name="Bai Y."/>
            <person name="Ruan J."/>
            <person name="Shangguan X."/>
            <person name="Mao Y."/>
            <person name="Jiang J."/>
            <person name="Zhu Y."/>
            <person name="Lei J."/>
            <person name="Kang H."/>
            <person name="Chen S."/>
            <person name="He X."/>
            <person name="Wang R."/>
            <person name="Wang Y."/>
            <person name="Chen J."/>
            <person name="Wang L."/>
            <person name="Yu S."/>
            <person name="Wang B."/>
            <person name="Wei J."/>
            <person name="Song S."/>
            <person name="Lu X."/>
            <person name="Gao Z."/>
            <person name="Gu W."/>
            <person name="Deng X."/>
            <person name="Ma D."/>
            <person name="Wang S."/>
            <person name="Liang W."/>
            <person name="Fang L."/>
            <person name="Cai C."/>
            <person name="Zhu X."/>
            <person name="Zhou B."/>
            <person name="Zhang Y."/>
            <person name="Chen Z."/>
            <person name="Xu S."/>
            <person name="Zhu R."/>
            <person name="Wang S."/>
            <person name="Zhang T."/>
            <person name="Zhao G."/>
        </authorList>
    </citation>
    <scope>NUCLEOTIDE SEQUENCE [LARGE SCALE GENOMIC DNA]</scope>
    <source>
        <strain evidence="2">cv. Xinhai21</strain>
        <tissue evidence="1">Leaf</tissue>
    </source>
</reference>
<gene>
    <name evidence="1" type="ORF">GOBAR_AA30531</name>
</gene>
<dbReference type="Proteomes" id="UP000239757">
    <property type="component" value="Unassembled WGS sequence"/>
</dbReference>
<organism evidence="1 2">
    <name type="scientific">Gossypium barbadense</name>
    <name type="common">Sea Island cotton</name>
    <name type="synonym">Hibiscus barbadensis</name>
    <dbReference type="NCBI Taxonomy" id="3634"/>
    <lineage>
        <taxon>Eukaryota</taxon>
        <taxon>Viridiplantae</taxon>
        <taxon>Streptophyta</taxon>
        <taxon>Embryophyta</taxon>
        <taxon>Tracheophyta</taxon>
        <taxon>Spermatophyta</taxon>
        <taxon>Magnoliopsida</taxon>
        <taxon>eudicotyledons</taxon>
        <taxon>Gunneridae</taxon>
        <taxon>Pentapetalae</taxon>
        <taxon>rosids</taxon>
        <taxon>malvids</taxon>
        <taxon>Malvales</taxon>
        <taxon>Malvaceae</taxon>
        <taxon>Malvoideae</taxon>
        <taxon>Gossypium</taxon>
    </lineage>
</organism>
<evidence type="ECO:0000313" key="1">
    <source>
        <dbReference type="EMBL" id="PPR90156.1"/>
    </source>
</evidence>
<accession>A0A2P5WGG3</accession>
<proteinExistence type="predicted"/>
<protein>
    <submittedName>
        <fullName evidence="1">Uncharacterized protein</fullName>
    </submittedName>
</protein>
<dbReference type="EMBL" id="KZ667714">
    <property type="protein sequence ID" value="PPR90156.1"/>
    <property type="molecule type" value="Genomic_DNA"/>
</dbReference>
<name>A0A2P5WGG3_GOSBA</name>
<dbReference type="AlphaFoldDB" id="A0A2P5WGG3"/>
<sequence length="141" mass="16389">MARRPFEQTRFQTFLRHVQVTRVKGRVWKAKGVARQLTRSSKSISLPPRTSDKWYQSFGCKVIEMITKTPEETTSMEVKKMVETLSTVSKGKEVVLKGKPMVSRLKATESHMDGVVATIEVPWWPWWRPYAAKSWNSRKSF</sequence>
<evidence type="ECO:0000313" key="2">
    <source>
        <dbReference type="Proteomes" id="UP000239757"/>
    </source>
</evidence>